<dbReference type="Proteomes" id="UP001073227">
    <property type="component" value="Unassembled WGS sequence"/>
</dbReference>
<name>A0ABT3ZC55_9HYPH</name>
<reference evidence="1" key="1">
    <citation type="submission" date="2022-10" db="EMBL/GenBank/DDBJ databases">
        <title>Hoeflea sp. G2-23, isolated from marine algae.</title>
        <authorList>
            <person name="Kristyanto S."/>
            <person name="Kim J.M."/>
            <person name="Jeon C.O."/>
        </authorList>
    </citation>
    <scope>NUCLEOTIDE SEQUENCE</scope>
    <source>
        <strain evidence="1">G2-23</strain>
    </source>
</reference>
<keyword evidence="2" id="KW-1185">Reference proteome</keyword>
<gene>
    <name evidence="1" type="ORF">OEG84_17080</name>
</gene>
<evidence type="ECO:0000313" key="2">
    <source>
        <dbReference type="Proteomes" id="UP001073227"/>
    </source>
</evidence>
<protein>
    <submittedName>
        <fullName evidence="1">DUF6352 family protein</fullName>
    </submittedName>
</protein>
<accession>A0ABT3ZC55</accession>
<dbReference type="RefSeq" id="WP_267656226.1">
    <property type="nucleotide sequence ID" value="NZ_JAOVZR010000001.1"/>
</dbReference>
<evidence type="ECO:0000313" key="1">
    <source>
        <dbReference type="EMBL" id="MCY0149377.1"/>
    </source>
</evidence>
<sequence>MQVKDRAQGVIWKSAGQHLTHRLDNGWLAVSGDFLRAYYTRPEIHPVEESCAVEHALFERLMQDPFAAIGADELAAIADPDAAANYALVLRFRNHLVARGSIEAAYASLFAPGAPQIPPVFISQMAHLIMGNILMGERDAKVARAAELFFREQTATTSNERMMLADTEVVETRAQQTALLALSDPSRTEVALDILDTDNADEYWARADHFDLALDFRFSEPGQDAFARLIERWTKHFLDLRVRVQPLQSFKNERWSWHVGLDAEANRILNALYKGEYLPEEGQGSIAALFRMEFLDYDRVLDKMRRKPAFLGLAIDAHDRIRMKPQNLLINLPLKPAHQ</sequence>
<proteinExistence type="predicted"/>
<dbReference type="InterPro" id="IPR045932">
    <property type="entry name" value="DUF6352"/>
</dbReference>
<organism evidence="1 2">
    <name type="scientific">Hoeflea algicola</name>
    <dbReference type="NCBI Taxonomy" id="2983763"/>
    <lineage>
        <taxon>Bacteria</taxon>
        <taxon>Pseudomonadati</taxon>
        <taxon>Pseudomonadota</taxon>
        <taxon>Alphaproteobacteria</taxon>
        <taxon>Hyphomicrobiales</taxon>
        <taxon>Rhizobiaceae</taxon>
        <taxon>Hoeflea</taxon>
    </lineage>
</organism>
<dbReference type="EMBL" id="JAOVZR010000001">
    <property type="protein sequence ID" value="MCY0149377.1"/>
    <property type="molecule type" value="Genomic_DNA"/>
</dbReference>
<comment type="caution">
    <text evidence="1">The sequence shown here is derived from an EMBL/GenBank/DDBJ whole genome shotgun (WGS) entry which is preliminary data.</text>
</comment>
<dbReference type="Pfam" id="PF19879">
    <property type="entry name" value="DUF6352"/>
    <property type="match status" value="1"/>
</dbReference>